<evidence type="ECO:0000256" key="1">
    <source>
        <dbReference type="SAM" id="MobiDB-lite"/>
    </source>
</evidence>
<dbReference type="Gene3D" id="3.40.50.150">
    <property type="entry name" value="Vaccinia Virus protein VP39"/>
    <property type="match status" value="1"/>
</dbReference>
<dbReference type="Pfam" id="PF13489">
    <property type="entry name" value="Methyltransf_23"/>
    <property type="match status" value="1"/>
</dbReference>
<dbReference type="Proteomes" id="UP001143309">
    <property type="component" value="Unassembled WGS sequence"/>
</dbReference>
<name>A0A9W6JQA7_9HYPH</name>
<reference evidence="2" key="2">
    <citation type="submission" date="2023-01" db="EMBL/GenBank/DDBJ databases">
        <authorList>
            <person name="Sun Q."/>
            <person name="Evtushenko L."/>
        </authorList>
    </citation>
    <scope>NUCLEOTIDE SEQUENCE</scope>
    <source>
        <strain evidence="2">VKM B-2748</strain>
    </source>
</reference>
<dbReference type="EMBL" id="BSFL01000002">
    <property type="protein sequence ID" value="GLK80399.1"/>
    <property type="molecule type" value="Genomic_DNA"/>
</dbReference>
<feature type="region of interest" description="Disordered" evidence="1">
    <location>
        <begin position="21"/>
        <end position="44"/>
    </location>
</feature>
<accession>A0A9W6JQA7</accession>
<dbReference type="RefSeq" id="WP_271200859.1">
    <property type="nucleotide sequence ID" value="NZ_BSFL01000002.1"/>
</dbReference>
<dbReference type="InterPro" id="IPR029063">
    <property type="entry name" value="SAM-dependent_MTases_sf"/>
</dbReference>
<comment type="caution">
    <text evidence="2">The sequence shown here is derived from an EMBL/GenBank/DDBJ whole genome shotgun (WGS) entry which is preliminary data.</text>
</comment>
<keyword evidence="3" id="KW-1185">Reference proteome</keyword>
<evidence type="ECO:0008006" key="4">
    <source>
        <dbReference type="Google" id="ProtNLM"/>
    </source>
</evidence>
<evidence type="ECO:0000313" key="2">
    <source>
        <dbReference type="EMBL" id="GLK80399.1"/>
    </source>
</evidence>
<dbReference type="SUPFAM" id="SSF53335">
    <property type="entry name" value="S-adenosyl-L-methionine-dependent methyltransferases"/>
    <property type="match status" value="1"/>
</dbReference>
<gene>
    <name evidence="2" type="ORF">GCM10008174_21400</name>
</gene>
<organism evidence="2 3">
    <name type="scientific">Methylopila turkensis</name>
    <dbReference type="NCBI Taxonomy" id="1437816"/>
    <lineage>
        <taxon>Bacteria</taxon>
        <taxon>Pseudomonadati</taxon>
        <taxon>Pseudomonadota</taxon>
        <taxon>Alphaproteobacteria</taxon>
        <taxon>Hyphomicrobiales</taxon>
        <taxon>Methylopilaceae</taxon>
        <taxon>Methylopila</taxon>
    </lineage>
</organism>
<proteinExistence type="predicted"/>
<evidence type="ECO:0000313" key="3">
    <source>
        <dbReference type="Proteomes" id="UP001143309"/>
    </source>
</evidence>
<reference evidence="2" key="1">
    <citation type="journal article" date="2014" name="Int. J. Syst. Evol. Microbiol.">
        <title>Complete genome sequence of Corynebacterium casei LMG S-19264T (=DSM 44701T), isolated from a smear-ripened cheese.</title>
        <authorList>
            <consortium name="US DOE Joint Genome Institute (JGI-PGF)"/>
            <person name="Walter F."/>
            <person name="Albersmeier A."/>
            <person name="Kalinowski J."/>
            <person name="Ruckert C."/>
        </authorList>
    </citation>
    <scope>NUCLEOTIDE SEQUENCE</scope>
    <source>
        <strain evidence="2">VKM B-2748</strain>
    </source>
</reference>
<sequence>MTKEATATGLRDKLRGLVDRVANEPELDDDAHAEEREAMGSDLSAKRAELSKHVVGEPAERFAYRTTIDRGATLWKLVAKDDATKDQRQKRNFFDLGGRDGQLKILLGSVQGEYDRVRHAKAKEQFASRFNYFGCDIKPTGPNVVAGDLCAEDYVDNNRQFESFFDVVYSNNTFEHLYRPWITVKHVARMLKPDGLVVFVAPFAQRYHKSPDDFFRYSHTSFAKMFSTETDMKFETVITGYDTFQRRMNVFGRRFDALVEDGFGGWRETWYACTVLKRTG</sequence>
<protein>
    <recommendedName>
        <fullName evidence="4">Methyltransferase type 11</fullName>
    </recommendedName>
</protein>
<feature type="compositionally biased region" description="Basic and acidic residues" evidence="1">
    <location>
        <begin position="33"/>
        <end position="44"/>
    </location>
</feature>
<dbReference type="AlphaFoldDB" id="A0A9W6JQA7"/>